<accession>A0A1M6W2Y1</accession>
<reference evidence="9" key="1">
    <citation type="submission" date="2016-11" db="EMBL/GenBank/DDBJ databases">
        <authorList>
            <person name="Varghese N."/>
            <person name="Submissions S."/>
        </authorList>
    </citation>
    <scope>NUCLEOTIDE SEQUENCE [LARGE SCALE GENOMIC DNA]</scope>
    <source>
        <strain evidence="9">DSM 22212</strain>
    </source>
</reference>
<evidence type="ECO:0000259" key="7">
    <source>
        <dbReference type="Pfam" id="PF01029"/>
    </source>
</evidence>
<dbReference type="RefSeq" id="WP_072716035.1">
    <property type="nucleotide sequence ID" value="NZ_FRAU01000007.1"/>
</dbReference>
<dbReference type="PANTHER" id="PTHR11078">
    <property type="entry name" value="N UTILIZATION SUBSTANCE PROTEIN B-RELATED"/>
    <property type="match status" value="1"/>
</dbReference>
<feature type="domain" description="NusB/RsmB/TIM44" evidence="7">
    <location>
        <begin position="6"/>
        <end position="130"/>
    </location>
</feature>
<comment type="similarity">
    <text evidence="1 6">Belongs to the NusB family.</text>
</comment>
<dbReference type="Pfam" id="PF01029">
    <property type="entry name" value="NusB"/>
    <property type="match status" value="1"/>
</dbReference>
<dbReference type="GO" id="GO:0006353">
    <property type="term" value="P:DNA-templated transcription termination"/>
    <property type="evidence" value="ECO:0007669"/>
    <property type="project" value="UniProtKB-UniRule"/>
</dbReference>
<protein>
    <recommendedName>
        <fullName evidence="6">Transcription antitermination protein NusB</fullName>
    </recommendedName>
    <alternativeName>
        <fullName evidence="6">Antitermination factor NusB</fullName>
    </alternativeName>
</protein>
<comment type="function">
    <text evidence="6">Involved in transcription antitermination. Required for transcription of ribosomal RNA (rRNA) genes. Binds specifically to the boxA antiterminator sequence of the ribosomal RNA (rrn) operons.</text>
</comment>
<evidence type="ECO:0000256" key="2">
    <source>
        <dbReference type="ARBA" id="ARBA00022814"/>
    </source>
</evidence>
<evidence type="ECO:0000256" key="5">
    <source>
        <dbReference type="ARBA" id="ARBA00023163"/>
    </source>
</evidence>
<dbReference type="OrthoDB" id="9787568at2"/>
<dbReference type="Gene3D" id="1.10.940.10">
    <property type="entry name" value="NusB-like"/>
    <property type="match status" value="1"/>
</dbReference>
<dbReference type="PANTHER" id="PTHR11078:SF3">
    <property type="entry name" value="ANTITERMINATION NUSB DOMAIN-CONTAINING PROTEIN"/>
    <property type="match status" value="1"/>
</dbReference>
<dbReference type="Proteomes" id="UP000185812">
    <property type="component" value="Unassembled WGS sequence"/>
</dbReference>
<dbReference type="InterPro" id="IPR011605">
    <property type="entry name" value="NusB_fam"/>
</dbReference>
<dbReference type="GO" id="GO:0005829">
    <property type="term" value="C:cytosol"/>
    <property type="evidence" value="ECO:0007669"/>
    <property type="project" value="TreeGrafter"/>
</dbReference>
<name>A0A1M6W2Y1_9BACT</name>
<dbReference type="SUPFAM" id="SSF48013">
    <property type="entry name" value="NusB-like"/>
    <property type="match status" value="1"/>
</dbReference>
<keyword evidence="2 6" id="KW-0889">Transcription antitermination</keyword>
<evidence type="ECO:0000256" key="1">
    <source>
        <dbReference type="ARBA" id="ARBA00005952"/>
    </source>
</evidence>
<evidence type="ECO:0000313" key="9">
    <source>
        <dbReference type="Proteomes" id="UP000185812"/>
    </source>
</evidence>
<dbReference type="GO" id="GO:0031564">
    <property type="term" value="P:transcription antitermination"/>
    <property type="evidence" value="ECO:0007669"/>
    <property type="project" value="UniProtKB-KW"/>
</dbReference>
<sequence length="165" mass="18866">MHSRREVRERVLQALYAYEVGHNTAEHVIETVLRPVLKDDREALRFATQLFLRTLNCSEEADRLIADHVKNWDLTRIALIDRLLLRMAICELLAFEDIPPKVSINEAIEVAKKYSTEKSGQFINGVLDAVVLDLQRQGRLKKSGRGLIGMETLLQRLAEQQSSKS</sequence>
<dbReference type="CDD" id="cd00619">
    <property type="entry name" value="Terminator_NusB"/>
    <property type="match status" value="1"/>
</dbReference>
<dbReference type="STRING" id="633813.SAMN04488087_2218"/>
<dbReference type="InterPro" id="IPR035926">
    <property type="entry name" value="NusB-like_sf"/>
</dbReference>
<evidence type="ECO:0000256" key="4">
    <source>
        <dbReference type="ARBA" id="ARBA00023015"/>
    </source>
</evidence>
<dbReference type="NCBIfam" id="TIGR01951">
    <property type="entry name" value="nusB"/>
    <property type="match status" value="1"/>
</dbReference>
<evidence type="ECO:0000313" key="8">
    <source>
        <dbReference type="EMBL" id="SHK88091.1"/>
    </source>
</evidence>
<dbReference type="InterPro" id="IPR006027">
    <property type="entry name" value="NusB_RsmB_TIM44"/>
</dbReference>
<keyword evidence="9" id="KW-1185">Reference proteome</keyword>
<evidence type="ECO:0000256" key="3">
    <source>
        <dbReference type="ARBA" id="ARBA00022884"/>
    </source>
</evidence>
<evidence type="ECO:0000256" key="6">
    <source>
        <dbReference type="HAMAP-Rule" id="MF_00073"/>
    </source>
</evidence>
<dbReference type="HAMAP" id="MF_00073">
    <property type="entry name" value="NusB"/>
    <property type="match status" value="1"/>
</dbReference>
<gene>
    <name evidence="6" type="primary">nusB</name>
    <name evidence="8" type="ORF">SAMN04488087_2218</name>
</gene>
<keyword evidence="3 6" id="KW-0694">RNA-binding</keyword>
<keyword evidence="5 6" id="KW-0804">Transcription</keyword>
<proteinExistence type="inferred from homology"/>
<organism evidence="8 9">
    <name type="scientific">Rhodothermus profundi</name>
    <dbReference type="NCBI Taxonomy" id="633813"/>
    <lineage>
        <taxon>Bacteria</taxon>
        <taxon>Pseudomonadati</taxon>
        <taxon>Rhodothermota</taxon>
        <taxon>Rhodothermia</taxon>
        <taxon>Rhodothermales</taxon>
        <taxon>Rhodothermaceae</taxon>
        <taxon>Rhodothermus</taxon>
    </lineage>
</organism>
<dbReference type="AlphaFoldDB" id="A0A1M6W2Y1"/>
<dbReference type="EMBL" id="FRAU01000007">
    <property type="protein sequence ID" value="SHK88091.1"/>
    <property type="molecule type" value="Genomic_DNA"/>
</dbReference>
<keyword evidence="4 6" id="KW-0805">Transcription regulation</keyword>
<dbReference type="GO" id="GO:0003723">
    <property type="term" value="F:RNA binding"/>
    <property type="evidence" value="ECO:0007669"/>
    <property type="project" value="UniProtKB-UniRule"/>
</dbReference>